<reference evidence="1" key="1">
    <citation type="journal article" date="2017" name="Gigascience">
        <title>The first near-complete assembly of the hexaploid bread wheat genome, Triticum aestivum.</title>
        <authorList>
            <person name="Zimin A.V."/>
            <person name="Puiu D."/>
            <person name="Hall R."/>
            <person name="Kingan S."/>
            <person name="Clavijo B.J."/>
            <person name="Salzberg S.L."/>
        </authorList>
    </citation>
    <scope>NUCLEOTIDE SEQUENCE</scope>
    <source>
        <tissue evidence="1">Leaf</tissue>
    </source>
</reference>
<gene>
    <name evidence="1" type="ORF">CFC21_089530</name>
</gene>
<sequence>VRFWMLSTY</sequence>
<dbReference type="Proteomes" id="UP000815260">
    <property type="component" value="Chromosome 6B"/>
</dbReference>
<name>A0A9R1ILD8_WHEAT</name>
<accession>A0A9R1ILD8</accession>
<proteinExistence type="predicted"/>
<feature type="non-terminal residue" evidence="1">
    <location>
        <position position="1"/>
    </location>
</feature>
<reference evidence="1" key="2">
    <citation type="submission" date="2020-03" db="EMBL/GenBank/DDBJ databases">
        <title>The second near-complete assembly of the hexaploid bread wheat (Triticum aestivum) genome.</title>
        <authorList>
            <person name="Zimin A.V."/>
            <person name="Puiu D."/>
            <person name="Shumante A."/>
            <person name="Alonge M."/>
            <person name="Salzberg S.L."/>
        </authorList>
    </citation>
    <scope>NUCLEOTIDE SEQUENCE</scope>
    <source>
        <tissue evidence="1">Leaf</tissue>
    </source>
</reference>
<dbReference type="EMBL" id="CM022227">
    <property type="protein sequence ID" value="KAF7086208.1"/>
    <property type="molecule type" value="Genomic_DNA"/>
</dbReference>
<organism evidence="1">
    <name type="scientific">Triticum aestivum</name>
    <name type="common">Wheat</name>
    <dbReference type="NCBI Taxonomy" id="4565"/>
    <lineage>
        <taxon>Eukaryota</taxon>
        <taxon>Viridiplantae</taxon>
        <taxon>Streptophyta</taxon>
        <taxon>Embryophyta</taxon>
        <taxon>Tracheophyta</taxon>
        <taxon>Spermatophyta</taxon>
        <taxon>Magnoliopsida</taxon>
        <taxon>Liliopsida</taxon>
        <taxon>Poales</taxon>
        <taxon>Poaceae</taxon>
        <taxon>BOP clade</taxon>
        <taxon>Pooideae</taxon>
        <taxon>Triticodae</taxon>
        <taxon>Triticeae</taxon>
        <taxon>Triticinae</taxon>
        <taxon>Triticum</taxon>
    </lineage>
</organism>
<evidence type="ECO:0000313" key="1">
    <source>
        <dbReference type="EMBL" id="KAF7086208.1"/>
    </source>
</evidence>
<protein>
    <submittedName>
        <fullName evidence="1">Uncharacterized protein</fullName>
    </submittedName>
</protein>
<comment type="caution">
    <text evidence="1">The sequence shown here is derived from an EMBL/GenBank/DDBJ whole genome shotgun (WGS) entry which is preliminary data.</text>
</comment>